<dbReference type="Pfam" id="PF07689">
    <property type="entry name" value="KaiB"/>
    <property type="match status" value="1"/>
</dbReference>
<evidence type="ECO:0000259" key="1">
    <source>
        <dbReference type="SMART" id="SM01248"/>
    </source>
</evidence>
<dbReference type="PANTHER" id="PTHR41709">
    <property type="entry name" value="KAIB-LIKE PROTEIN 1"/>
    <property type="match status" value="1"/>
</dbReference>
<dbReference type="InterPro" id="IPR039022">
    <property type="entry name" value="KaiB-like"/>
</dbReference>
<dbReference type="Gene3D" id="3.40.30.10">
    <property type="entry name" value="Glutaredoxin"/>
    <property type="match status" value="1"/>
</dbReference>
<dbReference type="SUPFAM" id="SSF52833">
    <property type="entry name" value="Thioredoxin-like"/>
    <property type="match status" value="1"/>
</dbReference>
<keyword evidence="3" id="KW-1185">Reference proteome</keyword>
<sequence length="95" mass="10582">MKQSVRFVFQLFVADHATNSVQALANLRAICKAHLPQMHEIEVVDVFAQPNRALSEKIFMTPTLLVLQPGPTRRLVGNLSETTTVLRTLGLESPE</sequence>
<accession>A0ABX0A9G9</accession>
<dbReference type="CDD" id="cd02978">
    <property type="entry name" value="KaiB_like"/>
    <property type="match status" value="1"/>
</dbReference>
<reference evidence="2 3" key="1">
    <citation type="submission" date="2018-07" db="EMBL/GenBank/DDBJ databases">
        <title>Whole genome Sequencing of Pseudoxanthomonas gei KCTC 32298 (T).</title>
        <authorList>
            <person name="Kumar S."/>
            <person name="Bansal K."/>
            <person name="Kaur A."/>
            <person name="Patil P."/>
            <person name="Sharma S."/>
            <person name="Patil P.B."/>
        </authorList>
    </citation>
    <scope>NUCLEOTIDE SEQUENCE [LARGE SCALE GENOMIC DNA]</scope>
    <source>
        <strain evidence="2 3">KCTC 32298</strain>
    </source>
</reference>
<dbReference type="PANTHER" id="PTHR41709:SF2">
    <property type="entry name" value="CIRCADIAN CLOCK PROTEIN KAIB2"/>
    <property type="match status" value="1"/>
</dbReference>
<evidence type="ECO:0000313" key="3">
    <source>
        <dbReference type="Proteomes" id="UP001429354"/>
    </source>
</evidence>
<comment type="caution">
    <text evidence="2">The sequence shown here is derived from an EMBL/GenBank/DDBJ whole genome shotgun (WGS) entry which is preliminary data.</text>
</comment>
<evidence type="ECO:0000313" key="2">
    <source>
        <dbReference type="EMBL" id="NDK38162.1"/>
    </source>
</evidence>
<gene>
    <name evidence="2" type="ORF">DT603_04825</name>
</gene>
<dbReference type="SMART" id="SM01248">
    <property type="entry name" value="KaiB"/>
    <property type="match status" value="1"/>
</dbReference>
<dbReference type="InterPro" id="IPR036249">
    <property type="entry name" value="Thioredoxin-like_sf"/>
</dbReference>
<organism evidence="2 3">
    <name type="scientific">Pseudoxanthomonas gei</name>
    <dbReference type="NCBI Taxonomy" id="1383030"/>
    <lineage>
        <taxon>Bacteria</taxon>
        <taxon>Pseudomonadati</taxon>
        <taxon>Pseudomonadota</taxon>
        <taxon>Gammaproteobacteria</taxon>
        <taxon>Lysobacterales</taxon>
        <taxon>Lysobacteraceae</taxon>
        <taxon>Pseudoxanthomonas</taxon>
    </lineage>
</organism>
<feature type="domain" description="KaiB" evidence="1">
    <location>
        <begin position="10"/>
        <end position="91"/>
    </location>
</feature>
<protein>
    <submittedName>
        <fullName evidence="2">Circadian clock protein KaiB</fullName>
    </submittedName>
</protein>
<dbReference type="Proteomes" id="UP001429354">
    <property type="component" value="Unassembled WGS sequence"/>
</dbReference>
<dbReference type="InterPro" id="IPR011649">
    <property type="entry name" value="KaiB_domain"/>
</dbReference>
<dbReference type="RefSeq" id="WP_162348706.1">
    <property type="nucleotide sequence ID" value="NZ_QOVG01000002.1"/>
</dbReference>
<dbReference type="EMBL" id="QOVG01000002">
    <property type="protein sequence ID" value="NDK38162.1"/>
    <property type="molecule type" value="Genomic_DNA"/>
</dbReference>
<name>A0ABX0A9G9_9GAMM</name>
<proteinExistence type="predicted"/>